<dbReference type="Proteomes" id="UP000537141">
    <property type="component" value="Unassembled WGS sequence"/>
</dbReference>
<protein>
    <submittedName>
        <fullName evidence="1">Uncharacterized protein</fullName>
    </submittedName>
</protein>
<proteinExistence type="predicted"/>
<comment type="caution">
    <text evidence="1">The sequence shown here is derived from an EMBL/GenBank/DDBJ whole genome shotgun (WGS) entry which is preliminary data.</text>
</comment>
<name>A0A7X0NK04_9GAMM</name>
<keyword evidence="2" id="KW-1185">Reference proteome</keyword>
<dbReference type="AlphaFoldDB" id="A0A7X0NK04"/>
<reference evidence="1 2" key="1">
    <citation type="submission" date="2020-08" db="EMBL/GenBank/DDBJ databases">
        <title>Genomic Encyclopedia of Type Strains, Phase IV (KMG-IV): sequencing the most valuable type-strain genomes for metagenomic binning, comparative biology and taxonomic classification.</title>
        <authorList>
            <person name="Goeker M."/>
        </authorList>
    </citation>
    <scope>NUCLEOTIDE SEQUENCE [LARGE SCALE GENOMIC DNA]</scope>
    <source>
        <strain evidence="1 2">DSM 26287</strain>
    </source>
</reference>
<evidence type="ECO:0000313" key="1">
    <source>
        <dbReference type="EMBL" id="MBB6544793.1"/>
    </source>
</evidence>
<dbReference type="EMBL" id="JACHHU010000036">
    <property type="protein sequence ID" value="MBB6544793.1"/>
    <property type="molecule type" value="Genomic_DNA"/>
</dbReference>
<gene>
    <name evidence="1" type="ORF">HNQ55_003326</name>
</gene>
<evidence type="ECO:0000313" key="2">
    <source>
        <dbReference type="Proteomes" id="UP000537141"/>
    </source>
</evidence>
<accession>A0A7X0NK04</accession>
<sequence>MNWELAKINDLLFLGDAVDLPYYDFVIGVETIEPSEGFAYNNGEGEALKERLLNLESKAILHLSYQPTPPKESLGGLLKQINVNHIVAAIGLAVIDPKESGSQIQFVQTPIEFLKGEGIVEEHPEKLLNMLKQRLIDHN</sequence>
<dbReference type="RefSeq" id="WP_184426223.1">
    <property type="nucleotide sequence ID" value="NZ_BAABLB010000034.1"/>
</dbReference>
<organism evidence="1 2">
    <name type="scientific">Thalassotalea piscium</name>
    <dbReference type="NCBI Taxonomy" id="1230533"/>
    <lineage>
        <taxon>Bacteria</taxon>
        <taxon>Pseudomonadati</taxon>
        <taxon>Pseudomonadota</taxon>
        <taxon>Gammaproteobacteria</taxon>
        <taxon>Alteromonadales</taxon>
        <taxon>Colwelliaceae</taxon>
        <taxon>Thalassotalea</taxon>
    </lineage>
</organism>